<accession>A0A9W4MUT2</accession>
<reference evidence="1" key="1">
    <citation type="submission" date="2021-07" db="EMBL/GenBank/DDBJ databases">
        <authorList>
            <person name="Branca A.L. A."/>
        </authorList>
    </citation>
    <scope>NUCLEOTIDE SEQUENCE</scope>
</reference>
<dbReference type="OrthoDB" id="3766406at2759"/>
<gene>
    <name evidence="1" type="ORF">PNAL_LOCUS6449</name>
</gene>
<evidence type="ECO:0000313" key="1">
    <source>
        <dbReference type="EMBL" id="CAG8164019.1"/>
    </source>
</evidence>
<dbReference type="AlphaFoldDB" id="A0A9W4MUT2"/>
<protein>
    <submittedName>
        <fullName evidence="1">Uncharacterized protein</fullName>
    </submittedName>
</protein>
<dbReference type="Proteomes" id="UP001153461">
    <property type="component" value="Unassembled WGS sequence"/>
</dbReference>
<comment type="caution">
    <text evidence="1">The sequence shown here is derived from an EMBL/GenBank/DDBJ whole genome shotgun (WGS) entry which is preliminary data.</text>
</comment>
<dbReference type="EMBL" id="CAJVNV010000333">
    <property type="protein sequence ID" value="CAG8164019.1"/>
    <property type="molecule type" value="Genomic_DNA"/>
</dbReference>
<sequence>MATLAGLPLLISDHLPLVDLICFSICNRRLLELSMRQISRLHSTPDDKFSILIRLERDLPEYFACDICNILHQYDGSETFGLSGVADERTCQLPCVRTGGWFGSSFTMRTHWFPYYSASHLSFLQLKLAMRRFYYGPRYDIISLFSKEAQICPKPLGLCIRIQDIVLVKTRDYLTFPIITWLGPLPNLEQCAHYHLLTLIRPVMGSLHGGGTASFAHTCHKCNTDSQIELVGFDSKIAVIMTRWLNLGPGLTKDDLFWKSHVWLGRPDRDGSKRSPRLWFEDMASQSFEDLRSLNLSYLRNEQYKKVMSVIAGRNVWYISYKKPSKKR</sequence>
<evidence type="ECO:0000313" key="2">
    <source>
        <dbReference type="Proteomes" id="UP001153461"/>
    </source>
</evidence>
<organism evidence="1 2">
    <name type="scientific">Penicillium nalgiovense</name>
    <dbReference type="NCBI Taxonomy" id="60175"/>
    <lineage>
        <taxon>Eukaryota</taxon>
        <taxon>Fungi</taxon>
        <taxon>Dikarya</taxon>
        <taxon>Ascomycota</taxon>
        <taxon>Pezizomycotina</taxon>
        <taxon>Eurotiomycetes</taxon>
        <taxon>Eurotiomycetidae</taxon>
        <taxon>Eurotiales</taxon>
        <taxon>Aspergillaceae</taxon>
        <taxon>Penicillium</taxon>
    </lineage>
</organism>
<name>A0A9W4MUT2_PENNA</name>
<proteinExistence type="predicted"/>